<accession>A0ABM7X9V7</accession>
<feature type="signal peptide" evidence="1">
    <location>
        <begin position="1"/>
        <end position="22"/>
    </location>
</feature>
<reference evidence="3" key="1">
    <citation type="journal article" date="2022" name="Int. J. Syst. Evol. Microbiol.">
        <title>Anaeromyxobacter oryzae sp. nov., Anaeromyxobacter diazotrophicus sp. nov. and Anaeromyxobacter paludicola sp. nov., isolated from paddy soils.</title>
        <authorList>
            <person name="Itoh H."/>
            <person name="Xu Z."/>
            <person name="Mise K."/>
            <person name="Masuda Y."/>
            <person name="Ushijima N."/>
            <person name="Hayakawa C."/>
            <person name="Shiratori Y."/>
            <person name="Senoo K."/>
        </authorList>
    </citation>
    <scope>NUCLEOTIDE SEQUENCE [LARGE SCALE GENOMIC DNA]</scope>
    <source>
        <strain evidence="3">Red630</strain>
    </source>
</reference>
<keyword evidence="3" id="KW-1185">Reference proteome</keyword>
<feature type="chain" id="PRO_5046769975" description="Outer membrane protein beta-barrel domain-containing protein" evidence="1">
    <location>
        <begin position="23"/>
        <end position="210"/>
    </location>
</feature>
<dbReference type="Proteomes" id="UP001162734">
    <property type="component" value="Chromosome"/>
</dbReference>
<dbReference type="RefSeq" id="WP_248345810.1">
    <property type="nucleotide sequence ID" value="NZ_AP025592.1"/>
</dbReference>
<evidence type="ECO:0008006" key="4">
    <source>
        <dbReference type="Google" id="ProtNLM"/>
    </source>
</evidence>
<gene>
    <name evidence="2" type="ORF">AMPC_17400</name>
</gene>
<name>A0ABM7X9V7_9BACT</name>
<keyword evidence="1" id="KW-0732">Signal</keyword>
<proteinExistence type="predicted"/>
<organism evidence="2 3">
    <name type="scientific">Anaeromyxobacter paludicola</name>
    <dbReference type="NCBI Taxonomy" id="2918171"/>
    <lineage>
        <taxon>Bacteria</taxon>
        <taxon>Pseudomonadati</taxon>
        <taxon>Myxococcota</taxon>
        <taxon>Myxococcia</taxon>
        <taxon>Myxococcales</taxon>
        <taxon>Cystobacterineae</taxon>
        <taxon>Anaeromyxobacteraceae</taxon>
        <taxon>Anaeromyxobacter</taxon>
    </lineage>
</organism>
<evidence type="ECO:0000256" key="1">
    <source>
        <dbReference type="SAM" id="SignalP"/>
    </source>
</evidence>
<sequence length="210" mass="22126">MRPARLFLLAVLAMLRPVPAHADRGETYALLSVEPGVAGFSDPSLGRASSTQFRSELGLVGYYGLTNALHVGAAVRYATSSGLSFSPSAAGLPGGPTYPGTLVATDQAFSASALALYRFDSGYHLAPVLAGEVGYTTQSLHDVALVPQGTSYGIPLSSRTDSAPFARVSALVEWRFANRWVSIAGVAVMRTGLQSAPWQCTFPIMVGMIW</sequence>
<evidence type="ECO:0000313" key="2">
    <source>
        <dbReference type="EMBL" id="BDG08627.1"/>
    </source>
</evidence>
<protein>
    <recommendedName>
        <fullName evidence="4">Outer membrane protein beta-barrel domain-containing protein</fullName>
    </recommendedName>
</protein>
<dbReference type="EMBL" id="AP025592">
    <property type="protein sequence ID" value="BDG08627.1"/>
    <property type="molecule type" value="Genomic_DNA"/>
</dbReference>
<evidence type="ECO:0000313" key="3">
    <source>
        <dbReference type="Proteomes" id="UP001162734"/>
    </source>
</evidence>